<evidence type="ECO:0000256" key="1">
    <source>
        <dbReference type="SAM" id="MobiDB-lite"/>
    </source>
</evidence>
<dbReference type="RefSeq" id="WP_131562343.1">
    <property type="nucleotide sequence ID" value="NZ_SJSN01000021.1"/>
</dbReference>
<gene>
    <name evidence="3" type="ORF">EZ449_20230</name>
</gene>
<comment type="caution">
    <text evidence="3">The sequence shown here is derived from an EMBL/GenBank/DDBJ whole genome shotgun (WGS) entry which is preliminary data.</text>
</comment>
<dbReference type="AlphaFoldDB" id="A0A4R0NM88"/>
<evidence type="ECO:0000313" key="3">
    <source>
        <dbReference type="EMBL" id="TCD00693.1"/>
    </source>
</evidence>
<accession>A0A4R0NM88</accession>
<sequence length="151" mass="16892">MKKAILTIAIAVMGFTAAFAQDSTRKMRKPMQPKMTAEQRAEKVTARMEKQLSLTADQKTKIYAIELDNAKKMDAWRSADKGDMKGKMKERKAAIDEQKAKIDGILTAEQKTKMDAFRAEAKEKGEKMRKGMGERGRKDKAPVVSNPPTQG</sequence>
<feature type="region of interest" description="Disordered" evidence="1">
    <location>
        <begin position="121"/>
        <end position="151"/>
    </location>
</feature>
<keyword evidence="4" id="KW-1185">Reference proteome</keyword>
<dbReference type="Proteomes" id="UP000291485">
    <property type="component" value="Unassembled WGS sequence"/>
</dbReference>
<evidence type="ECO:0008006" key="5">
    <source>
        <dbReference type="Google" id="ProtNLM"/>
    </source>
</evidence>
<feature type="signal peptide" evidence="2">
    <location>
        <begin position="1"/>
        <end position="20"/>
    </location>
</feature>
<feature type="region of interest" description="Disordered" evidence="1">
    <location>
        <begin position="25"/>
        <end position="46"/>
    </location>
</feature>
<proteinExistence type="predicted"/>
<feature type="compositionally biased region" description="Basic and acidic residues" evidence="1">
    <location>
        <begin position="37"/>
        <end position="46"/>
    </location>
</feature>
<name>A0A4R0NM88_9SPHI</name>
<dbReference type="EMBL" id="SJSN01000021">
    <property type="protein sequence ID" value="TCD00693.1"/>
    <property type="molecule type" value="Genomic_DNA"/>
</dbReference>
<reference evidence="3 4" key="1">
    <citation type="submission" date="2019-02" db="EMBL/GenBank/DDBJ databases">
        <title>Pedobacter sp. RP-3-11 sp. nov., isolated from Arctic soil.</title>
        <authorList>
            <person name="Dahal R.H."/>
        </authorList>
    </citation>
    <scope>NUCLEOTIDE SEQUENCE [LARGE SCALE GENOMIC DNA]</scope>
    <source>
        <strain evidence="3 4">RP-3-11</strain>
    </source>
</reference>
<evidence type="ECO:0000256" key="2">
    <source>
        <dbReference type="SAM" id="SignalP"/>
    </source>
</evidence>
<organism evidence="3 4">
    <name type="scientific">Pedobacter frigidisoli</name>
    <dbReference type="NCBI Taxonomy" id="2530455"/>
    <lineage>
        <taxon>Bacteria</taxon>
        <taxon>Pseudomonadati</taxon>
        <taxon>Bacteroidota</taxon>
        <taxon>Sphingobacteriia</taxon>
        <taxon>Sphingobacteriales</taxon>
        <taxon>Sphingobacteriaceae</taxon>
        <taxon>Pedobacter</taxon>
    </lineage>
</organism>
<dbReference type="OrthoDB" id="1448514at2"/>
<protein>
    <recommendedName>
        <fullName evidence="5">LTXXQ motif family protein</fullName>
    </recommendedName>
</protein>
<feature type="chain" id="PRO_5020554266" description="LTXXQ motif family protein" evidence="2">
    <location>
        <begin position="21"/>
        <end position="151"/>
    </location>
</feature>
<keyword evidence="2" id="KW-0732">Signal</keyword>
<feature type="compositionally biased region" description="Basic and acidic residues" evidence="1">
    <location>
        <begin position="121"/>
        <end position="141"/>
    </location>
</feature>
<evidence type="ECO:0000313" key="4">
    <source>
        <dbReference type="Proteomes" id="UP000291485"/>
    </source>
</evidence>